<dbReference type="AlphaFoldDB" id="A0AAN9L1F0"/>
<accession>A0AAN9L1F0</accession>
<name>A0AAN9L1F0_PHACN</name>
<feature type="region of interest" description="Disordered" evidence="1">
    <location>
        <begin position="127"/>
        <end position="155"/>
    </location>
</feature>
<reference evidence="2 3" key="1">
    <citation type="submission" date="2024-01" db="EMBL/GenBank/DDBJ databases">
        <title>The genomes of 5 underutilized Papilionoideae crops provide insights into root nodulation and disease resistanc.</title>
        <authorList>
            <person name="Jiang F."/>
        </authorList>
    </citation>
    <scope>NUCLEOTIDE SEQUENCE [LARGE SCALE GENOMIC DNA]</scope>
    <source>
        <strain evidence="2">JINMINGXINNONG_FW02</strain>
        <tissue evidence="2">Leaves</tissue>
    </source>
</reference>
<sequence>MPTQGSADVAFRTPLAPYEKSKSLGSGGNCSGPHARYTDVFNESIALADRPGKRESSARVDYVLRPLYTPPVRSYRLNGPVKCSDCGDVGGPLPATCSTRECVSNTQRTTAGARPPVCVVERAGGRLGASGRKPVSPDKTLTPAPSCAKEYEAVR</sequence>
<dbReference type="EMBL" id="JAYMYR010000035">
    <property type="protein sequence ID" value="KAK7326936.1"/>
    <property type="molecule type" value="Genomic_DNA"/>
</dbReference>
<gene>
    <name evidence="2" type="ORF">VNO80_32044</name>
</gene>
<feature type="region of interest" description="Disordered" evidence="1">
    <location>
        <begin position="1"/>
        <end position="30"/>
    </location>
</feature>
<evidence type="ECO:0000313" key="2">
    <source>
        <dbReference type="EMBL" id="KAK7326936.1"/>
    </source>
</evidence>
<evidence type="ECO:0000256" key="1">
    <source>
        <dbReference type="SAM" id="MobiDB-lite"/>
    </source>
</evidence>
<organism evidence="2 3">
    <name type="scientific">Phaseolus coccineus</name>
    <name type="common">Scarlet runner bean</name>
    <name type="synonym">Phaseolus multiflorus</name>
    <dbReference type="NCBI Taxonomy" id="3886"/>
    <lineage>
        <taxon>Eukaryota</taxon>
        <taxon>Viridiplantae</taxon>
        <taxon>Streptophyta</taxon>
        <taxon>Embryophyta</taxon>
        <taxon>Tracheophyta</taxon>
        <taxon>Spermatophyta</taxon>
        <taxon>Magnoliopsida</taxon>
        <taxon>eudicotyledons</taxon>
        <taxon>Gunneridae</taxon>
        <taxon>Pentapetalae</taxon>
        <taxon>rosids</taxon>
        <taxon>fabids</taxon>
        <taxon>Fabales</taxon>
        <taxon>Fabaceae</taxon>
        <taxon>Papilionoideae</taxon>
        <taxon>50 kb inversion clade</taxon>
        <taxon>NPAAA clade</taxon>
        <taxon>indigoferoid/millettioid clade</taxon>
        <taxon>Phaseoleae</taxon>
        <taxon>Phaseolus</taxon>
    </lineage>
</organism>
<keyword evidence="3" id="KW-1185">Reference proteome</keyword>
<protein>
    <submittedName>
        <fullName evidence="2">Uncharacterized protein</fullName>
    </submittedName>
</protein>
<comment type="caution">
    <text evidence="2">The sequence shown here is derived from an EMBL/GenBank/DDBJ whole genome shotgun (WGS) entry which is preliminary data.</text>
</comment>
<proteinExistence type="predicted"/>
<dbReference type="Proteomes" id="UP001374584">
    <property type="component" value="Unassembled WGS sequence"/>
</dbReference>
<evidence type="ECO:0000313" key="3">
    <source>
        <dbReference type="Proteomes" id="UP001374584"/>
    </source>
</evidence>